<dbReference type="OrthoDB" id="1027826at2"/>
<feature type="transmembrane region" description="Helical" evidence="1">
    <location>
        <begin position="33"/>
        <end position="53"/>
    </location>
</feature>
<feature type="transmembrane region" description="Helical" evidence="1">
    <location>
        <begin position="7"/>
        <end position="27"/>
    </location>
</feature>
<keyword evidence="1" id="KW-0472">Membrane</keyword>
<feature type="domain" description="Flavinylation-associated cytochrome" evidence="2">
    <location>
        <begin position="9"/>
        <end position="53"/>
    </location>
</feature>
<gene>
    <name evidence="3" type="ORF">SAMN04488111_3389</name>
</gene>
<keyword evidence="1" id="KW-0812">Transmembrane</keyword>
<proteinExistence type="predicted"/>
<name>A0A238ZK87_9FLAO</name>
<keyword evidence="1" id="KW-1133">Transmembrane helix</keyword>
<feature type="transmembrane region" description="Helical" evidence="1">
    <location>
        <begin position="74"/>
        <end position="92"/>
    </location>
</feature>
<dbReference type="EMBL" id="FZNX01000007">
    <property type="protein sequence ID" value="SNR83876.1"/>
    <property type="molecule type" value="Genomic_DNA"/>
</dbReference>
<dbReference type="AlphaFoldDB" id="A0A238ZK87"/>
<dbReference type="InterPro" id="IPR025517">
    <property type="entry name" value="DUF4405"/>
</dbReference>
<dbReference type="RefSeq" id="WP_089379638.1">
    <property type="nucleotide sequence ID" value="NZ_FZNX01000007.1"/>
</dbReference>
<dbReference type="Proteomes" id="UP000198412">
    <property type="component" value="Unassembled WGS sequence"/>
</dbReference>
<keyword evidence="4" id="KW-1185">Reference proteome</keyword>
<evidence type="ECO:0000313" key="4">
    <source>
        <dbReference type="Proteomes" id="UP000198412"/>
    </source>
</evidence>
<organism evidence="3 4">
    <name type="scientific">Lutibacter flavus</name>
    <dbReference type="NCBI Taxonomy" id="691689"/>
    <lineage>
        <taxon>Bacteria</taxon>
        <taxon>Pseudomonadati</taxon>
        <taxon>Bacteroidota</taxon>
        <taxon>Flavobacteriia</taxon>
        <taxon>Flavobacteriales</taxon>
        <taxon>Flavobacteriaceae</taxon>
        <taxon>Lutibacter</taxon>
    </lineage>
</organism>
<sequence>MNRRLIGNILLILLLVLIGSGILMYFLPFKKNIASLHTFFALLFMLAMVFHIVNNKLPLRNYIIGKRLSKFKKLQSPLIVFVAIILTLGVYFELPLLNRLYAFGNQIRNEQLGKKEVNFDYQVIDLKKSAGGKLVSVELKKGSAFQYPLFAIWIEDINGNYIQTLYISRVISSSTFDFGKKKEGKWESATVRRPEALPYWSHKRGIKAEDGLYMPLGNSSDIDAYSGATPTGNFIINSKSKIDKGNYKIIVELNQSYDWNEYYTKDKFPQDKIYSGSGQVGQPSLIYSAEISPNDFDAKTYKIMQLIGHGHYSGQNGELYEDLSKVTSAKQIADRIILSINNLIN</sequence>
<protein>
    <recommendedName>
        <fullName evidence="2">Flavinylation-associated cytochrome domain-containing protein</fullName>
    </recommendedName>
</protein>
<reference evidence="4" key="1">
    <citation type="submission" date="2017-06" db="EMBL/GenBank/DDBJ databases">
        <authorList>
            <person name="Varghese N."/>
            <person name="Submissions S."/>
        </authorList>
    </citation>
    <scope>NUCLEOTIDE SEQUENCE [LARGE SCALE GENOMIC DNA]</scope>
    <source>
        <strain evidence="4">DSM 27993</strain>
    </source>
</reference>
<evidence type="ECO:0000259" key="2">
    <source>
        <dbReference type="Pfam" id="PF14358"/>
    </source>
</evidence>
<evidence type="ECO:0000313" key="3">
    <source>
        <dbReference type="EMBL" id="SNR83876.1"/>
    </source>
</evidence>
<accession>A0A238ZK87</accession>
<dbReference type="Pfam" id="PF14358">
    <property type="entry name" value="DUF4405"/>
    <property type="match status" value="1"/>
</dbReference>
<evidence type="ECO:0000256" key="1">
    <source>
        <dbReference type="SAM" id="Phobius"/>
    </source>
</evidence>